<dbReference type="Proteomes" id="UP000029228">
    <property type="component" value="Unassembled WGS sequence"/>
</dbReference>
<comment type="caution">
    <text evidence="1">The sequence shown here is derived from an EMBL/GenBank/DDBJ whole genome shotgun (WGS) entry which is preliminary data.</text>
</comment>
<dbReference type="STRING" id="990268.JCM19235_5107"/>
<keyword evidence="2" id="KW-1185">Reference proteome</keyword>
<dbReference type="EMBL" id="BBMR01000001">
    <property type="protein sequence ID" value="GAL16558.1"/>
    <property type="molecule type" value="Genomic_DNA"/>
</dbReference>
<dbReference type="AlphaFoldDB" id="A0A090RPV0"/>
<proteinExistence type="predicted"/>
<organism evidence="1 2">
    <name type="scientific">Vibrio maritimus</name>
    <dbReference type="NCBI Taxonomy" id="990268"/>
    <lineage>
        <taxon>Bacteria</taxon>
        <taxon>Pseudomonadati</taxon>
        <taxon>Pseudomonadota</taxon>
        <taxon>Gammaproteobacteria</taxon>
        <taxon>Vibrionales</taxon>
        <taxon>Vibrionaceae</taxon>
        <taxon>Vibrio</taxon>
    </lineage>
</organism>
<name>A0A090RPV0_9VIBR</name>
<reference evidence="1 2" key="1">
    <citation type="submission" date="2014-09" db="EMBL/GenBank/DDBJ databases">
        <title>Vibrio maritimus JCM 19235. (C45) whole genome shotgun sequence.</title>
        <authorList>
            <person name="Sawabe T."/>
            <person name="Meirelles P."/>
            <person name="Nakanishi M."/>
            <person name="Sayaka M."/>
            <person name="Hattori M."/>
            <person name="Ohkuma M."/>
        </authorList>
    </citation>
    <scope>NUCLEOTIDE SEQUENCE [LARGE SCALE GENOMIC DNA]</scope>
    <source>
        <strain evidence="2">JCM19235</strain>
    </source>
</reference>
<sequence>MEKRERLSPGVMKDQVKPRVIPHKVVQQFNEESDFESGHCC</sequence>
<accession>A0A090RPV0</accession>
<evidence type="ECO:0000313" key="1">
    <source>
        <dbReference type="EMBL" id="GAL16558.1"/>
    </source>
</evidence>
<evidence type="ECO:0000313" key="2">
    <source>
        <dbReference type="Proteomes" id="UP000029228"/>
    </source>
</evidence>
<protein>
    <submittedName>
        <fullName evidence="1">Uncharacterized protein</fullName>
    </submittedName>
</protein>
<gene>
    <name evidence="1" type="ORF">JCM19235_5107</name>
</gene>